<dbReference type="Pfam" id="PF03992">
    <property type="entry name" value="ABM"/>
    <property type="match status" value="1"/>
</dbReference>
<sequence>MNFYITYGTSSYLESLKSSIHEGSLLALQNEDTAILMHETNGKSYFKEGKDYEILDSSGAIVDGKFAVLNNIPVTDEGRPVFEYRFKNRARLIEQEPGFVAIRVLRPLHSETYIILTLWENESSFKNWQQSQAYNKAHEKREKREDKQSIFARPSYVSTYYQMEIEEE</sequence>
<dbReference type="EMBL" id="CP018866">
    <property type="protein sequence ID" value="AST90501.1"/>
    <property type="molecule type" value="Genomic_DNA"/>
</dbReference>
<dbReference type="KEGG" id="bcoh:BC6307_04020"/>
<keyword evidence="2" id="KW-0503">Monooxygenase</keyword>
<evidence type="ECO:0000313" key="2">
    <source>
        <dbReference type="EMBL" id="AST90501.1"/>
    </source>
</evidence>
<accession>A0A223KLZ7</accession>
<name>A0A223KLZ7_9BACI</name>
<dbReference type="Proteomes" id="UP000215224">
    <property type="component" value="Chromosome"/>
</dbReference>
<feature type="domain" description="ABM" evidence="1">
    <location>
        <begin position="66"/>
        <end position="156"/>
    </location>
</feature>
<dbReference type="PROSITE" id="PS51725">
    <property type="entry name" value="ABM"/>
    <property type="match status" value="1"/>
</dbReference>
<gene>
    <name evidence="2" type="ORF">BC6307_04020</name>
</gene>
<protein>
    <submittedName>
        <fullName evidence="2">Antibiotic biosynthesis monooxygenase</fullName>
    </submittedName>
</protein>
<dbReference type="InterPro" id="IPR011008">
    <property type="entry name" value="Dimeric_a/b-barrel"/>
</dbReference>
<evidence type="ECO:0000259" key="1">
    <source>
        <dbReference type="PROSITE" id="PS51725"/>
    </source>
</evidence>
<proteinExistence type="predicted"/>
<dbReference type="GO" id="GO:0004497">
    <property type="term" value="F:monooxygenase activity"/>
    <property type="evidence" value="ECO:0007669"/>
    <property type="project" value="UniProtKB-KW"/>
</dbReference>
<dbReference type="AlphaFoldDB" id="A0A223KLZ7"/>
<dbReference type="PANTHER" id="PTHR34474:SF2">
    <property type="entry name" value="SIGNAL TRANSDUCTION PROTEIN TRAP"/>
    <property type="match status" value="1"/>
</dbReference>
<evidence type="ECO:0000313" key="3">
    <source>
        <dbReference type="Proteomes" id="UP000215224"/>
    </source>
</evidence>
<dbReference type="InterPro" id="IPR007138">
    <property type="entry name" value="ABM_dom"/>
</dbReference>
<dbReference type="SUPFAM" id="SSF54909">
    <property type="entry name" value="Dimeric alpha+beta barrel"/>
    <property type="match status" value="1"/>
</dbReference>
<reference evidence="2 3" key="1">
    <citation type="submission" date="2016-12" db="EMBL/GenBank/DDBJ databases">
        <title>The whole genome sequencing and assembly of Bacillus cohnii DSM 6307T strain.</title>
        <authorList>
            <person name="Lee Y.-J."/>
            <person name="Yi H."/>
            <person name="Bahn Y.-S."/>
            <person name="Kim J.F."/>
            <person name="Lee D.-W."/>
        </authorList>
    </citation>
    <scope>NUCLEOTIDE SEQUENCE [LARGE SCALE GENOMIC DNA]</scope>
    <source>
        <strain evidence="2 3">DSM 6307</strain>
    </source>
</reference>
<dbReference type="STRING" id="1314751.GCA_001591425_04555"/>
<dbReference type="Gene3D" id="3.30.70.100">
    <property type="match status" value="1"/>
</dbReference>
<keyword evidence="3" id="KW-1185">Reference proteome</keyword>
<organism evidence="2 3">
    <name type="scientific">Sutcliffiella cohnii</name>
    <dbReference type="NCBI Taxonomy" id="33932"/>
    <lineage>
        <taxon>Bacteria</taxon>
        <taxon>Bacillati</taxon>
        <taxon>Bacillota</taxon>
        <taxon>Bacilli</taxon>
        <taxon>Bacillales</taxon>
        <taxon>Bacillaceae</taxon>
        <taxon>Sutcliffiella</taxon>
    </lineage>
</organism>
<keyword evidence="2" id="KW-0560">Oxidoreductase</keyword>
<dbReference type="PANTHER" id="PTHR34474">
    <property type="entry name" value="SIGNAL TRANSDUCTION PROTEIN TRAP"/>
    <property type="match status" value="1"/>
</dbReference>
<dbReference type="InterPro" id="IPR050404">
    <property type="entry name" value="Heme-degrading_MO"/>
</dbReference>
<dbReference type="RefSeq" id="WP_066420910.1">
    <property type="nucleotide sequence ID" value="NZ_CP018866.1"/>
</dbReference>